<sequence length="1111" mass="119601">MQTPEDTFDFPAGWLRHRFARRGGSGPATFTPDKKARAFVDAELTRRAEVVRPVLEAPATPGDLRADGLAWLDGQPGVSPAGAAAVALAVTLGNWQAGDKLVAFADVWLAEQGPVFAARAAVELMSLETMHSHGPVLPGVAQRYGVRRMLPGHQRHSWQADVQMQILLRVRTALAAASGEQYREAVAALAGHRQGHLYARAAVATLVPTETAWVEQAIADTVAAQDTYLANLLTAAAGDGRQFGELAPLAGGWTIWGSIAMLSTIADGVGAAAAPALFGWFDADSGDADAMRRLLSVLAVLPGDDVMAGLVERAGRKYVTPYLLEAADRYPRRGLRLLAESGRHDDLLRAHLLNHPGLAGEVLPELSAAAAARVEAITAEAASLVTAPIEAVPPVLADPPWERRVKAAKPVVIAGLTCDDVPATEWLPGEREAWRATPIRHYDEPKESWEELAHRMASGKSQWNDPVRLFIDGPDDVARRVLHHWRPTYAYDADSWMRVATDRFETAFLPVVVSLARQSPGEYAPLLAPFTSPEVAVLMAGWLARLKTTRQHASQWLLRHPAAAARALVPPALQKPGAARREAEQALLALAVNGHGDAVRAAAETYGAQAAAAIGVLLGTDPLSVLPAKMPPVPSWAVPGLLPPVRLRDGSGALPPEAVTSLVSILAISRLDDPYAGLALVRESCDPSSLAEFGWGLFQRWQTAGANSKENWALSALGLIGDDETVRRLTPLILAWPGDGGHAKAVTGVNILAAIGSDVALMRLHGIAQRAKFKGLKNTANEKMAEVAAGLGLSAEQLADRLVPDFGLDAAGSLRLDYGGREFTVGFDEQLRPYVADGAGKRLKALPKPGARDDAELAPQAYKQFSALKKDVRTVATDQVRRLERAMVTGRRWSAGEFQQLFVDHPLLWHIVRRLVWAVWDADAEPLGAIRVAEDRTFSTVDDDETTLPDDATVGVAHPLHLGGDLAAWSELFADYEILQPFPQLSRQTFALSAEEAASSRLTRFESVTVPTTKLLGLERRGWRREAPQDGGMQSRIELAVADGVEVAVEFEPGIAVGYVGEFEDQKITMVMLHNGTGSRWHSDPRGQIALRELDPVVASEIIRDLTEVTA</sequence>
<dbReference type="Pfam" id="PF13569">
    <property type="entry name" value="DUF4132"/>
    <property type="match status" value="1"/>
</dbReference>
<evidence type="ECO:0000313" key="2">
    <source>
        <dbReference type="EMBL" id="SNY54520.1"/>
    </source>
</evidence>
<dbReference type="EMBL" id="OBDY01000015">
    <property type="protein sequence ID" value="SNY54520.1"/>
    <property type="molecule type" value="Genomic_DNA"/>
</dbReference>
<gene>
    <name evidence="2" type="ORF">SAMN05421748_11592</name>
</gene>
<keyword evidence="3" id="KW-1185">Reference proteome</keyword>
<evidence type="ECO:0000259" key="1">
    <source>
        <dbReference type="Pfam" id="PF13569"/>
    </source>
</evidence>
<dbReference type="OrthoDB" id="4554725at2"/>
<dbReference type="AlphaFoldDB" id="A0A285J2G9"/>
<accession>A0A285J2G9</accession>
<dbReference type="RefSeq" id="WP_097323449.1">
    <property type="nucleotide sequence ID" value="NZ_OBDY01000015.1"/>
</dbReference>
<organism evidence="2 3">
    <name type="scientific">Paractinoplanes atraurantiacus</name>
    <dbReference type="NCBI Taxonomy" id="1036182"/>
    <lineage>
        <taxon>Bacteria</taxon>
        <taxon>Bacillati</taxon>
        <taxon>Actinomycetota</taxon>
        <taxon>Actinomycetes</taxon>
        <taxon>Micromonosporales</taxon>
        <taxon>Micromonosporaceae</taxon>
        <taxon>Paractinoplanes</taxon>
    </lineage>
</organism>
<name>A0A285J2G9_9ACTN</name>
<dbReference type="Proteomes" id="UP000219612">
    <property type="component" value="Unassembled WGS sequence"/>
</dbReference>
<proteinExistence type="predicted"/>
<reference evidence="2 3" key="1">
    <citation type="submission" date="2017-09" db="EMBL/GenBank/DDBJ databases">
        <authorList>
            <person name="Ehlers B."/>
            <person name="Leendertz F.H."/>
        </authorList>
    </citation>
    <scope>NUCLEOTIDE SEQUENCE [LARGE SCALE GENOMIC DNA]</scope>
    <source>
        <strain evidence="2 3">CGMCC 4.6857</strain>
    </source>
</reference>
<dbReference type="InterPro" id="IPR025406">
    <property type="entry name" value="DUF4132"/>
</dbReference>
<protein>
    <recommendedName>
        <fullName evidence="1">DUF4132 domain-containing protein</fullName>
    </recommendedName>
</protein>
<feature type="domain" description="DUF4132" evidence="1">
    <location>
        <begin position="840"/>
        <end position="1023"/>
    </location>
</feature>
<evidence type="ECO:0000313" key="3">
    <source>
        <dbReference type="Proteomes" id="UP000219612"/>
    </source>
</evidence>